<dbReference type="InterPro" id="IPR020115">
    <property type="entry name" value="Fin"/>
</dbReference>
<gene>
    <name evidence="1" type="ORF">ALO_07158</name>
</gene>
<name>F7NH86_9FIRM</name>
<sequence>MKVHYTCSHCGEDIDTLDMEILDETLLGLDCLTQEERQAMVWYDAASNMWYIQAMCDACADSLLPRPIPAGPTAGFH</sequence>
<organism evidence="1 2">
    <name type="scientific">Acetonema longum DSM 6540</name>
    <dbReference type="NCBI Taxonomy" id="1009370"/>
    <lineage>
        <taxon>Bacteria</taxon>
        <taxon>Bacillati</taxon>
        <taxon>Bacillota</taxon>
        <taxon>Negativicutes</taxon>
        <taxon>Acetonemataceae</taxon>
        <taxon>Acetonema</taxon>
    </lineage>
</organism>
<dbReference type="AlphaFoldDB" id="F7NH86"/>
<comment type="caution">
    <text evidence="1">The sequence shown here is derived from an EMBL/GenBank/DDBJ whole genome shotgun (WGS) entry which is preliminary data.</text>
</comment>
<dbReference type="EMBL" id="AFGF01000053">
    <property type="protein sequence ID" value="EGO64569.1"/>
    <property type="molecule type" value="Genomic_DNA"/>
</dbReference>
<dbReference type="OrthoDB" id="2084556at2"/>
<proteinExistence type="predicted"/>
<dbReference type="Pfam" id="PF10955">
    <property type="entry name" value="Fin"/>
    <property type="match status" value="1"/>
</dbReference>
<accession>F7NH86</accession>
<dbReference type="STRING" id="1009370.ALO_07158"/>
<keyword evidence="2" id="KW-1185">Reference proteome</keyword>
<dbReference type="RefSeq" id="WP_004094123.1">
    <property type="nucleotide sequence ID" value="NZ_AFGF01000053.1"/>
</dbReference>
<dbReference type="Proteomes" id="UP000003240">
    <property type="component" value="Unassembled WGS sequence"/>
</dbReference>
<evidence type="ECO:0000313" key="1">
    <source>
        <dbReference type="EMBL" id="EGO64569.1"/>
    </source>
</evidence>
<reference evidence="1 2" key="1">
    <citation type="journal article" date="2011" name="EMBO J.">
        <title>Structural diversity of bacterial flagellar motors.</title>
        <authorList>
            <person name="Chen S."/>
            <person name="Beeby M."/>
            <person name="Murphy G.E."/>
            <person name="Leadbetter J.R."/>
            <person name="Hendrixson D.R."/>
            <person name="Briegel A."/>
            <person name="Li Z."/>
            <person name="Shi J."/>
            <person name="Tocheva E.I."/>
            <person name="Muller A."/>
            <person name="Dobro M.J."/>
            <person name="Jensen G.J."/>
        </authorList>
    </citation>
    <scope>NUCLEOTIDE SEQUENCE [LARGE SCALE GENOMIC DNA]</scope>
    <source>
        <strain evidence="1 2">DSM 6540</strain>
    </source>
</reference>
<protein>
    <submittedName>
        <fullName evidence="1">Uncharacterized protein</fullName>
    </submittedName>
</protein>
<dbReference type="GO" id="GO:0010468">
    <property type="term" value="P:regulation of gene expression"/>
    <property type="evidence" value="ECO:0007669"/>
    <property type="project" value="InterPro"/>
</dbReference>
<evidence type="ECO:0000313" key="2">
    <source>
        <dbReference type="Proteomes" id="UP000003240"/>
    </source>
</evidence>
<dbReference type="eggNOG" id="ENOG5032Z1V">
    <property type="taxonomic scope" value="Bacteria"/>
</dbReference>